<feature type="compositionally biased region" description="Polar residues" evidence="1">
    <location>
        <begin position="261"/>
        <end position="272"/>
    </location>
</feature>
<accession>A0A438HCC8</accession>
<feature type="compositionally biased region" description="Polar residues" evidence="1">
    <location>
        <begin position="38"/>
        <end position="49"/>
    </location>
</feature>
<dbReference type="Pfam" id="PF03732">
    <property type="entry name" value="Retrotrans_gag"/>
    <property type="match status" value="1"/>
</dbReference>
<dbReference type="AlphaFoldDB" id="A0A438HCC8"/>
<dbReference type="PANTHER" id="PTHR33223">
    <property type="entry name" value="CCHC-TYPE DOMAIN-CONTAINING PROTEIN"/>
    <property type="match status" value="1"/>
</dbReference>
<evidence type="ECO:0000313" key="4">
    <source>
        <dbReference type="Proteomes" id="UP000288805"/>
    </source>
</evidence>
<proteinExistence type="predicted"/>
<gene>
    <name evidence="3" type="ORF">CK203_052470</name>
</gene>
<organism evidence="3 4">
    <name type="scientific">Vitis vinifera</name>
    <name type="common">Grape</name>
    <dbReference type="NCBI Taxonomy" id="29760"/>
    <lineage>
        <taxon>Eukaryota</taxon>
        <taxon>Viridiplantae</taxon>
        <taxon>Streptophyta</taxon>
        <taxon>Embryophyta</taxon>
        <taxon>Tracheophyta</taxon>
        <taxon>Spermatophyta</taxon>
        <taxon>Magnoliopsida</taxon>
        <taxon>eudicotyledons</taxon>
        <taxon>Gunneridae</taxon>
        <taxon>Pentapetalae</taxon>
        <taxon>rosids</taxon>
        <taxon>Vitales</taxon>
        <taxon>Vitaceae</taxon>
        <taxon>Viteae</taxon>
        <taxon>Vitis</taxon>
    </lineage>
</organism>
<evidence type="ECO:0000256" key="1">
    <source>
        <dbReference type="SAM" id="MobiDB-lite"/>
    </source>
</evidence>
<evidence type="ECO:0000313" key="3">
    <source>
        <dbReference type="EMBL" id="RVW82110.1"/>
    </source>
</evidence>
<feature type="region of interest" description="Disordered" evidence="1">
    <location>
        <begin position="29"/>
        <end position="49"/>
    </location>
</feature>
<sequence>MSNELASTLASIQEFMVGVSRHLNKIESSRQDHHPVRISTNDTVPHVPQTTQVLPPRTSHGVPFHLSDHCETAPPPAATVLPLMIPTTDDTRLIEDGIPAASLPAKFRMPNIEHYSRIGCPKIHLRLYSTVMKAHGIDDAQLVALFPMSLSGAAQRWFASVEPSRLCTWEDMAHEFLTQFAFNVDIDVSRRELEATRQRDARLIVPLAPRPLPHPIPPHFHSHEHCLYHQIQGHDTERCSALHHAIQDLIDSGLVNLSGPSVTTNPLPTHSTHAVLPPPSLQ</sequence>
<comment type="caution">
    <text evidence="3">The sequence shown here is derived from an EMBL/GenBank/DDBJ whole genome shotgun (WGS) entry which is preliminary data.</text>
</comment>
<dbReference type="EMBL" id="QGNW01000244">
    <property type="protein sequence ID" value="RVW82110.1"/>
    <property type="molecule type" value="Genomic_DNA"/>
</dbReference>
<reference evidence="3 4" key="1">
    <citation type="journal article" date="2018" name="PLoS Genet.">
        <title>Population sequencing reveals clonal diversity and ancestral inbreeding in the grapevine cultivar Chardonnay.</title>
        <authorList>
            <person name="Roach M.J."/>
            <person name="Johnson D.L."/>
            <person name="Bohlmann J."/>
            <person name="van Vuuren H.J."/>
            <person name="Jones S.J."/>
            <person name="Pretorius I.S."/>
            <person name="Schmidt S.A."/>
            <person name="Borneman A.R."/>
        </authorList>
    </citation>
    <scope>NUCLEOTIDE SEQUENCE [LARGE SCALE GENOMIC DNA]</scope>
    <source>
        <strain evidence="4">cv. Chardonnay</strain>
        <tissue evidence="3">Leaf</tissue>
    </source>
</reference>
<evidence type="ECO:0000259" key="2">
    <source>
        <dbReference type="Pfam" id="PF03732"/>
    </source>
</evidence>
<dbReference type="InterPro" id="IPR005162">
    <property type="entry name" value="Retrotrans_gag_dom"/>
</dbReference>
<feature type="region of interest" description="Disordered" evidence="1">
    <location>
        <begin position="261"/>
        <end position="282"/>
    </location>
</feature>
<dbReference type="Proteomes" id="UP000288805">
    <property type="component" value="Unassembled WGS sequence"/>
</dbReference>
<dbReference type="PANTHER" id="PTHR33223:SF8">
    <property type="entry name" value="OS04G0172440 PROTEIN"/>
    <property type="match status" value="1"/>
</dbReference>
<protein>
    <recommendedName>
        <fullName evidence="2">Retrotransposon gag domain-containing protein</fullName>
    </recommendedName>
</protein>
<feature type="domain" description="Retrotransposon gag" evidence="2">
    <location>
        <begin position="145"/>
        <end position="199"/>
    </location>
</feature>
<name>A0A438HCC8_VITVI</name>